<dbReference type="InterPro" id="IPR021109">
    <property type="entry name" value="Peptidase_aspartic_dom_sf"/>
</dbReference>
<gene>
    <name evidence="2" type="ORF">DdX_11779</name>
</gene>
<feature type="region of interest" description="Disordered" evidence="1">
    <location>
        <begin position="353"/>
        <end position="393"/>
    </location>
</feature>
<feature type="compositionally biased region" description="Pro residues" evidence="1">
    <location>
        <begin position="11"/>
        <end position="39"/>
    </location>
</feature>
<evidence type="ECO:0000313" key="3">
    <source>
        <dbReference type="Proteomes" id="UP001201812"/>
    </source>
</evidence>
<feature type="compositionally biased region" description="Acidic residues" evidence="1">
    <location>
        <begin position="384"/>
        <end position="393"/>
    </location>
</feature>
<organism evidence="2 3">
    <name type="scientific">Ditylenchus destructor</name>
    <dbReference type="NCBI Taxonomy" id="166010"/>
    <lineage>
        <taxon>Eukaryota</taxon>
        <taxon>Metazoa</taxon>
        <taxon>Ecdysozoa</taxon>
        <taxon>Nematoda</taxon>
        <taxon>Chromadorea</taxon>
        <taxon>Rhabditida</taxon>
        <taxon>Tylenchina</taxon>
        <taxon>Tylenchomorpha</taxon>
        <taxon>Sphaerularioidea</taxon>
        <taxon>Anguinidae</taxon>
        <taxon>Anguininae</taxon>
        <taxon>Ditylenchus</taxon>
    </lineage>
</organism>
<protein>
    <submittedName>
        <fullName evidence="2">Uncharacterized protein</fullName>
    </submittedName>
</protein>
<feature type="compositionally biased region" description="Basic and acidic residues" evidence="1">
    <location>
        <begin position="187"/>
        <end position="196"/>
    </location>
</feature>
<feature type="region of interest" description="Disordered" evidence="1">
    <location>
        <begin position="1"/>
        <end position="65"/>
    </location>
</feature>
<reference evidence="2" key="1">
    <citation type="submission" date="2022-01" db="EMBL/GenBank/DDBJ databases">
        <title>Genome Sequence Resource for Two Populations of Ditylenchus destructor, the Migratory Endoparasitic Phytonematode.</title>
        <authorList>
            <person name="Zhang H."/>
            <person name="Lin R."/>
            <person name="Xie B."/>
        </authorList>
    </citation>
    <scope>NUCLEOTIDE SEQUENCE</scope>
    <source>
        <strain evidence="2">BazhouSP</strain>
    </source>
</reference>
<evidence type="ECO:0000313" key="2">
    <source>
        <dbReference type="EMBL" id="KAI1708700.1"/>
    </source>
</evidence>
<keyword evidence="3" id="KW-1185">Reference proteome</keyword>
<dbReference type="SUPFAM" id="SSF50630">
    <property type="entry name" value="Acid proteases"/>
    <property type="match status" value="1"/>
</dbReference>
<feature type="region of interest" description="Disordered" evidence="1">
    <location>
        <begin position="182"/>
        <end position="208"/>
    </location>
</feature>
<accession>A0AAD4R112</accession>
<dbReference type="AlphaFoldDB" id="A0AAD4R112"/>
<dbReference type="Gene3D" id="2.40.70.10">
    <property type="entry name" value="Acid Proteases"/>
    <property type="match status" value="1"/>
</dbReference>
<sequence length="393" mass="44501">MFDENMQKPVPKAPEPQIPEPQVPEPQAPEPQVPEPQAPEPQAAVLAADRSEKVKPKKKKVPQTSTVTKFTVSNRYFEYLGFKVEVEIPSSAVNKYGIHFDFSKSDLEVNMQKEETFDSKGKKLFSAELSESLEDDDANFWGIGMRTHRKVNVKPVILPKRGPKPTHTLEYRNGIFGIKGPRHAKKYSSEHSEHSDSSTLDKSATDESNQPFISIRMQDKSASGDDHVGLITIGKPNPEDCEDDWVFAPNTDHYKLQFEIESARVETENERRISDLDGTRYPDLQPKNYMHTVDNRHGKHDCYFNINPQDFTMFMWKPFWPLPKDFFGILGGPFIYDRCIQIDLDKNRIGFATRKRGSSKESAGSASDNESVNESHGSTKESDGSDESIESEG</sequence>
<proteinExistence type="predicted"/>
<comment type="caution">
    <text evidence="2">The sequence shown here is derived from an EMBL/GenBank/DDBJ whole genome shotgun (WGS) entry which is preliminary data.</text>
</comment>
<name>A0AAD4R112_9BILA</name>
<feature type="compositionally biased region" description="Polar residues" evidence="1">
    <location>
        <begin position="360"/>
        <end position="376"/>
    </location>
</feature>
<dbReference type="Proteomes" id="UP001201812">
    <property type="component" value="Unassembled WGS sequence"/>
</dbReference>
<evidence type="ECO:0000256" key="1">
    <source>
        <dbReference type="SAM" id="MobiDB-lite"/>
    </source>
</evidence>
<dbReference type="EMBL" id="JAKKPZ010000034">
    <property type="protein sequence ID" value="KAI1708700.1"/>
    <property type="molecule type" value="Genomic_DNA"/>
</dbReference>